<evidence type="ECO:0000313" key="3">
    <source>
        <dbReference type="EMBL" id="RIX35298.1"/>
    </source>
</evidence>
<evidence type="ECO:0008006" key="5">
    <source>
        <dbReference type="Google" id="ProtNLM"/>
    </source>
</evidence>
<dbReference type="AlphaFoldDB" id="A0A418Q7P3"/>
<protein>
    <recommendedName>
        <fullName evidence="5">Nuclear transport factor 2 family protein</fullName>
    </recommendedName>
</protein>
<dbReference type="Gene3D" id="3.10.450.50">
    <property type="match status" value="1"/>
</dbReference>
<feature type="chain" id="PRO_5039191420" description="Nuclear transport factor 2 family protein" evidence="2">
    <location>
        <begin position="21"/>
        <end position="217"/>
    </location>
</feature>
<dbReference type="RefSeq" id="WP_025402533.1">
    <property type="nucleotide sequence ID" value="NZ_CBCRUA010000003.1"/>
</dbReference>
<organism evidence="3 4">
    <name type="scientific">Corynebacterium falsenii</name>
    <dbReference type="NCBI Taxonomy" id="108486"/>
    <lineage>
        <taxon>Bacteria</taxon>
        <taxon>Bacillati</taxon>
        <taxon>Actinomycetota</taxon>
        <taxon>Actinomycetes</taxon>
        <taxon>Mycobacteriales</taxon>
        <taxon>Corynebacteriaceae</taxon>
        <taxon>Corynebacterium</taxon>
    </lineage>
</organism>
<proteinExistence type="predicted"/>
<dbReference type="Proteomes" id="UP000285278">
    <property type="component" value="Unassembled WGS sequence"/>
</dbReference>
<dbReference type="EMBL" id="QXJK01000004">
    <property type="protein sequence ID" value="RIX35298.1"/>
    <property type="molecule type" value="Genomic_DNA"/>
</dbReference>
<reference evidence="3 4" key="1">
    <citation type="submission" date="2018-09" db="EMBL/GenBank/DDBJ databases">
        <title>Optimization and identification of Corynebacterium falsenii FN1-14 from fish paste.</title>
        <authorList>
            <person name="Daroonpunt R."/>
            <person name="Tanasupawat S."/>
        </authorList>
    </citation>
    <scope>NUCLEOTIDE SEQUENCE [LARGE SCALE GENOMIC DNA]</scope>
    <source>
        <strain evidence="3 4">FN1-14</strain>
    </source>
</reference>
<dbReference type="PROSITE" id="PS51257">
    <property type="entry name" value="PROKAR_LIPOPROTEIN"/>
    <property type="match status" value="1"/>
</dbReference>
<dbReference type="OrthoDB" id="4426207at2"/>
<dbReference type="STRING" id="1451189.CFAL_04575"/>
<evidence type="ECO:0000256" key="2">
    <source>
        <dbReference type="SAM" id="SignalP"/>
    </source>
</evidence>
<sequence length="217" mass="22367">MSYRKTFAAALCVLPFALTACGSDGDSGDSSASSSASSSTTTAGPSTQKSETDKTASSNDPSKDPQSPDADGAQGQKGQPGQNDQAQGGANQGQPPVPMSGSASQKDKEEITNLVLTLGQGSKNAAEFNNQLIDNSCKAYIDSKGGEEAARQSANAVQDAGSFNDIARVPKFTSVDDITVNGDQATAVVHAEQGGQSFSQKMNFTREDGRWKMCPTG</sequence>
<comment type="caution">
    <text evidence="3">The sequence shown here is derived from an EMBL/GenBank/DDBJ whole genome shotgun (WGS) entry which is preliminary data.</text>
</comment>
<gene>
    <name evidence="3" type="ORF">D3M95_05415</name>
</gene>
<evidence type="ECO:0000313" key="4">
    <source>
        <dbReference type="Proteomes" id="UP000285278"/>
    </source>
</evidence>
<feature type="compositionally biased region" description="Polar residues" evidence="1">
    <location>
        <begin position="44"/>
        <end position="60"/>
    </location>
</feature>
<accession>A0A418Q7P3</accession>
<evidence type="ECO:0000256" key="1">
    <source>
        <dbReference type="SAM" id="MobiDB-lite"/>
    </source>
</evidence>
<keyword evidence="2" id="KW-0732">Signal</keyword>
<feature type="compositionally biased region" description="Low complexity" evidence="1">
    <location>
        <begin position="79"/>
        <end position="94"/>
    </location>
</feature>
<name>A0A418Q7P3_9CORY</name>
<keyword evidence="4" id="KW-1185">Reference proteome</keyword>
<feature type="compositionally biased region" description="Low complexity" evidence="1">
    <location>
        <begin position="22"/>
        <end position="43"/>
    </location>
</feature>
<feature type="region of interest" description="Disordered" evidence="1">
    <location>
        <begin position="19"/>
        <end position="108"/>
    </location>
</feature>
<feature type="signal peptide" evidence="2">
    <location>
        <begin position="1"/>
        <end position="20"/>
    </location>
</feature>